<reference evidence="2 3" key="1">
    <citation type="journal article" date="2019" name="Int. J. Syst. Evol. Microbiol.">
        <title>The Global Catalogue of Microorganisms (GCM) 10K type strain sequencing project: providing services to taxonomists for standard genome sequencing and annotation.</title>
        <authorList>
            <consortium name="The Broad Institute Genomics Platform"/>
            <consortium name="The Broad Institute Genome Sequencing Center for Infectious Disease"/>
            <person name="Wu L."/>
            <person name="Ma J."/>
        </authorList>
    </citation>
    <scope>NUCLEOTIDE SEQUENCE [LARGE SCALE GENOMIC DNA]</scope>
    <source>
        <strain evidence="2 3">JCM 13022</strain>
    </source>
</reference>
<dbReference type="SUPFAM" id="SSF53335">
    <property type="entry name" value="S-adenosyl-L-methionine-dependent methyltransferases"/>
    <property type="match status" value="1"/>
</dbReference>
<proteinExistence type="predicted"/>
<accession>A0ABN1VLB4</accession>
<dbReference type="Gene3D" id="3.40.50.150">
    <property type="entry name" value="Vaccinia Virus protein VP39"/>
    <property type="match status" value="1"/>
</dbReference>
<feature type="domain" description="Methyltransferase type 11" evidence="1">
    <location>
        <begin position="57"/>
        <end position="157"/>
    </location>
</feature>
<gene>
    <name evidence="2" type="ORF">GCM10009675_40200</name>
</gene>
<comment type="caution">
    <text evidence="2">The sequence shown here is derived from an EMBL/GenBank/DDBJ whole genome shotgun (WGS) entry which is preliminary data.</text>
</comment>
<dbReference type="RefSeq" id="WP_253857976.1">
    <property type="nucleotide sequence ID" value="NZ_BAAALM010000015.1"/>
</dbReference>
<dbReference type="PANTHER" id="PTHR43861">
    <property type="entry name" value="TRANS-ACONITATE 2-METHYLTRANSFERASE-RELATED"/>
    <property type="match status" value="1"/>
</dbReference>
<evidence type="ECO:0000259" key="1">
    <source>
        <dbReference type="Pfam" id="PF08241"/>
    </source>
</evidence>
<sequence>MTESTNPFLDERRRDALYGDASRLTQRTAALHSAKFEGEPVASVIAGFGQVGPGHLLDVGCGRGGTTAHLARRWWPRRVTALDASPALLAEARRRVCDNVPDGEARVGFVAADFHDIPLPDDDCDVVVAAFCLYHSPAPETVLAEFRRCLRPGGRAILVTKSADSYATLDELAAASGLAPDARSRSSLYDSFHSGNAESVVSEELRVQAVRHDRHRFQFADADHLAAYLATNPRYSHHAPESLAERFTFVLNGHGVTTESTVTYVVASAT</sequence>
<protein>
    <recommendedName>
        <fullName evidence="1">Methyltransferase type 11 domain-containing protein</fullName>
    </recommendedName>
</protein>
<dbReference type="CDD" id="cd02440">
    <property type="entry name" value="AdoMet_MTases"/>
    <property type="match status" value="1"/>
</dbReference>
<evidence type="ECO:0000313" key="2">
    <source>
        <dbReference type="EMBL" id="GAA1214141.1"/>
    </source>
</evidence>
<dbReference type="InterPro" id="IPR013216">
    <property type="entry name" value="Methyltransf_11"/>
</dbReference>
<dbReference type="Proteomes" id="UP001500467">
    <property type="component" value="Unassembled WGS sequence"/>
</dbReference>
<dbReference type="InterPro" id="IPR029063">
    <property type="entry name" value="SAM-dependent_MTases_sf"/>
</dbReference>
<dbReference type="Pfam" id="PF08241">
    <property type="entry name" value="Methyltransf_11"/>
    <property type="match status" value="1"/>
</dbReference>
<keyword evidence="3" id="KW-1185">Reference proteome</keyword>
<dbReference type="EMBL" id="BAAALM010000015">
    <property type="protein sequence ID" value="GAA1214141.1"/>
    <property type="molecule type" value="Genomic_DNA"/>
</dbReference>
<evidence type="ECO:0000313" key="3">
    <source>
        <dbReference type="Proteomes" id="UP001500467"/>
    </source>
</evidence>
<organism evidence="2 3">
    <name type="scientific">Prauserella alba</name>
    <dbReference type="NCBI Taxonomy" id="176898"/>
    <lineage>
        <taxon>Bacteria</taxon>
        <taxon>Bacillati</taxon>
        <taxon>Actinomycetota</taxon>
        <taxon>Actinomycetes</taxon>
        <taxon>Pseudonocardiales</taxon>
        <taxon>Pseudonocardiaceae</taxon>
        <taxon>Prauserella</taxon>
    </lineage>
</organism>
<name>A0ABN1VLB4_9PSEU</name>